<dbReference type="KEGG" id="hba:Hbal_2125"/>
<accession>C6XLX4</accession>
<protein>
    <submittedName>
        <fullName evidence="1">Uncharacterized protein</fullName>
    </submittedName>
</protein>
<name>C6XLX4_HIRBI</name>
<evidence type="ECO:0000313" key="2">
    <source>
        <dbReference type="Proteomes" id="UP000002745"/>
    </source>
</evidence>
<dbReference type="InterPro" id="IPR036641">
    <property type="entry name" value="HPT_dom_sf"/>
</dbReference>
<dbReference type="eggNOG" id="COG2198">
    <property type="taxonomic scope" value="Bacteria"/>
</dbReference>
<evidence type="ECO:0000313" key="1">
    <source>
        <dbReference type="EMBL" id="ACT59806.1"/>
    </source>
</evidence>
<dbReference type="EMBL" id="CP001678">
    <property type="protein sequence ID" value="ACT59806.1"/>
    <property type="molecule type" value="Genomic_DNA"/>
</dbReference>
<dbReference type="HOGENOM" id="CLU_121898_1_0_5"/>
<gene>
    <name evidence="1" type="ordered locus">Hbal_2125</name>
</gene>
<proteinExistence type="predicted"/>
<reference evidence="2" key="1">
    <citation type="journal article" date="2011" name="J. Bacteriol.">
        <title>Genome sequences of eight morphologically diverse alphaproteobacteria.</title>
        <authorList>
            <consortium name="US DOE Joint Genome Institute"/>
            <person name="Brown P.J."/>
            <person name="Kysela D.T."/>
            <person name="Buechlein A."/>
            <person name="Hemmerich C."/>
            <person name="Brun Y.V."/>
        </authorList>
    </citation>
    <scope>NUCLEOTIDE SEQUENCE [LARGE SCALE GENOMIC DNA]</scope>
    <source>
        <strain evidence="2">ATCC 49814 / DSM 5838 / IFAM 1418</strain>
    </source>
</reference>
<dbReference type="GO" id="GO:0000160">
    <property type="term" value="P:phosphorelay signal transduction system"/>
    <property type="evidence" value="ECO:0007669"/>
    <property type="project" value="InterPro"/>
</dbReference>
<dbReference type="Proteomes" id="UP000002745">
    <property type="component" value="Chromosome"/>
</dbReference>
<organism evidence="1 2">
    <name type="scientific">Hirschia baltica (strain ATCC 49814 / DSM 5838 / IFAM 1418)</name>
    <dbReference type="NCBI Taxonomy" id="582402"/>
    <lineage>
        <taxon>Bacteria</taxon>
        <taxon>Pseudomonadati</taxon>
        <taxon>Pseudomonadota</taxon>
        <taxon>Alphaproteobacteria</taxon>
        <taxon>Hyphomonadales</taxon>
        <taxon>Hyphomonadaceae</taxon>
        <taxon>Hirschia</taxon>
    </lineage>
</organism>
<sequence length="171" mass="18660">MGKAKPIEIFTPPNALKAKVGGSLSPMDRGAVAKADAALSNLSTEFQSWIEDELNRLEEAWALFTSQSDKIVAVTNVHAVAHDLKGLAKTYEYPLVGRMAASLCRLTNDEVDRSKSPENLIRAHIDGVRAAIKGRIKTEEHPVGSILVTEMETQVTDFEEKNSIITDTDPS</sequence>
<dbReference type="RefSeq" id="WP_015827956.1">
    <property type="nucleotide sequence ID" value="NC_012982.1"/>
</dbReference>
<dbReference type="SUPFAM" id="SSF47226">
    <property type="entry name" value="Histidine-containing phosphotransfer domain, HPT domain"/>
    <property type="match status" value="1"/>
</dbReference>
<dbReference type="AlphaFoldDB" id="C6XLX4"/>
<dbReference type="STRING" id="582402.Hbal_2125"/>
<keyword evidence="2" id="KW-1185">Reference proteome</keyword>